<dbReference type="SUPFAM" id="SSF48264">
    <property type="entry name" value="Cytochrome P450"/>
    <property type="match status" value="1"/>
</dbReference>
<keyword evidence="6" id="KW-0812">Transmembrane</keyword>
<evidence type="ECO:0000256" key="7">
    <source>
        <dbReference type="ARBA" id="ARBA00022723"/>
    </source>
</evidence>
<dbReference type="PANTHER" id="PTHR46300:SF7">
    <property type="entry name" value="P450, PUTATIVE (EUROFUNG)-RELATED"/>
    <property type="match status" value="1"/>
</dbReference>
<dbReference type="Gene3D" id="1.10.630.10">
    <property type="entry name" value="Cytochrome P450"/>
    <property type="match status" value="1"/>
</dbReference>
<accession>A0A8E2ATZ3</accession>
<dbReference type="GO" id="GO:0016020">
    <property type="term" value="C:membrane"/>
    <property type="evidence" value="ECO:0007669"/>
    <property type="project" value="UniProtKB-SubCell"/>
</dbReference>
<keyword evidence="12" id="KW-0472">Membrane</keyword>
<protein>
    <submittedName>
        <fullName evidence="14">Cytochrome P450</fullName>
    </submittedName>
</protein>
<evidence type="ECO:0000256" key="4">
    <source>
        <dbReference type="ARBA" id="ARBA00010617"/>
    </source>
</evidence>
<evidence type="ECO:0000256" key="10">
    <source>
        <dbReference type="ARBA" id="ARBA00023004"/>
    </source>
</evidence>
<evidence type="ECO:0000256" key="13">
    <source>
        <dbReference type="SAM" id="SignalP"/>
    </source>
</evidence>
<dbReference type="InterPro" id="IPR036396">
    <property type="entry name" value="Cyt_P450_sf"/>
</dbReference>
<keyword evidence="15" id="KW-1185">Reference proteome</keyword>
<evidence type="ECO:0000256" key="5">
    <source>
        <dbReference type="ARBA" id="ARBA00022617"/>
    </source>
</evidence>
<dbReference type="InterPro" id="IPR050364">
    <property type="entry name" value="Cytochrome_P450_fung"/>
</dbReference>
<feature type="chain" id="PRO_5034565636" evidence="13">
    <location>
        <begin position="20"/>
        <end position="453"/>
    </location>
</feature>
<dbReference type="Pfam" id="PF00067">
    <property type="entry name" value="p450"/>
    <property type="match status" value="2"/>
</dbReference>
<comment type="subcellular location">
    <subcellularLocation>
        <location evidence="2">Membrane</location>
        <topology evidence="2">Single-pass membrane protein</topology>
    </subcellularLocation>
</comment>
<sequence length="453" mass="51652">MSLAIPLVLFFATLVIVTIWRKSDKSKASAYRELPLPPGPKPLPFIGNALDVPVTLPWRTYAQWAKRYGDIVHLRIFGQPVIILNTIGPVLDLLDKRSSNYSDRFLSEIVALSGWDWNFVMIRYGPYWRRHRRAFNQYLNQAVVGTYDPQQYQAARMMLRRFVFGANALRVAYGIEVPEKDDERIAAVERALVATNEGFTPGAFWVDMLPILKYVPSWVPGAGWKRKVDNWKIDAIATKEMPWQGLNVSWDIIYYGTSSLTFNIFAQRETSFSPIAIRLLERISHLDGEAYREEEDIIKNVVGLVYAAGAETTVSSVHSFFLAMTIYQEVQKRAQEQLMQVVGPNRLPEFSDRPRLPYIDALCKECLRWQPVVPLGVAHRSMVDDEYNGFFIPAGSAVMQNTWAILHDPEEYPEPEEFKPERFLKNGQLNPAIRDPAVAAFGAGRRSVYATPC</sequence>
<evidence type="ECO:0000313" key="14">
    <source>
        <dbReference type="EMBL" id="OCH88112.1"/>
    </source>
</evidence>
<dbReference type="PRINTS" id="PR00463">
    <property type="entry name" value="EP450I"/>
</dbReference>
<keyword evidence="7" id="KW-0479">Metal-binding</keyword>
<name>A0A8E2ATZ3_9APHY</name>
<reference evidence="14 15" key="1">
    <citation type="submission" date="2016-07" db="EMBL/GenBank/DDBJ databases">
        <title>Draft genome of the white-rot fungus Obba rivulosa 3A-2.</title>
        <authorList>
            <consortium name="DOE Joint Genome Institute"/>
            <person name="Miettinen O."/>
            <person name="Riley R."/>
            <person name="Acob R."/>
            <person name="Barry K."/>
            <person name="Cullen D."/>
            <person name="De Vries R."/>
            <person name="Hainaut M."/>
            <person name="Hatakka A."/>
            <person name="Henrissat B."/>
            <person name="Hilden K."/>
            <person name="Kuo R."/>
            <person name="Labutti K."/>
            <person name="Lipzen A."/>
            <person name="Makela M.R."/>
            <person name="Sandor L."/>
            <person name="Spatafora J.W."/>
            <person name="Grigoriev I.V."/>
            <person name="Hibbett D.S."/>
        </authorList>
    </citation>
    <scope>NUCLEOTIDE SEQUENCE [LARGE SCALE GENOMIC DNA]</scope>
    <source>
        <strain evidence="14 15">3A-2</strain>
    </source>
</reference>
<proteinExistence type="inferred from homology"/>
<evidence type="ECO:0000256" key="2">
    <source>
        <dbReference type="ARBA" id="ARBA00004167"/>
    </source>
</evidence>
<dbReference type="GO" id="GO:0005506">
    <property type="term" value="F:iron ion binding"/>
    <property type="evidence" value="ECO:0007669"/>
    <property type="project" value="InterPro"/>
</dbReference>
<evidence type="ECO:0000256" key="3">
    <source>
        <dbReference type="ARBA" id="ARBA00005179"/>
    </source>
</evidence>
<gene>
    <name evidence="14" type="ORF">OBBRIDRAFT_836854</name>
</gene>
<dbReference type="PANTHER" id="PTHR46300">
    <property type="entry name" value="P450, PUTATIVE (EUROFUNG)-RELATED-RELATED"/>
    <property type="match status" value="1"/>
</dbReference>
<evidence type="ECO:0000256" key="9">
    <source>
        <dbReference type="ARBA" id="ARBA00023002"/>
    </source>
</evidence>
<evidence type="ECO:0000313" key="15">
    <source>
        <dbReference type="Proteomes" id="UP000250043"/>
    </source>
</evidence>
<evidence type="ECO:0000256" key="12">
    <source>
        <dbReference type="ARBA" id="ARBA00023136"/>
    </source>
</evidence>
<keyword evidence="10" id="KW-0408">Iron</keyword>
<comment type="cofactor">
    <cofactor evidence="1">
        <name>heme</name>
        <dbReference type="ChEBI" id="CHEBI:30413"/>
    </cofactor>
</comment>
<dbReference type="InterPro" id="IPR002401">
    <property type="entry name" value="Cyt_P450_E_grp-I"/>
</dbReference>
<comment type="similarity">
    <text evidence="4">Belongs to the cytochrome P450 family.</text>
</comment>
<comment type="pathway">
    <text evidence="3">Secondary metabolite biosynthesis.</text>
</comment>
<evidence type="ECO:0000256" key="1">
    <source>
        <dbReference type="ARBA" id="ARBA00001971"/>
    </source>
</evidence>
<organism evidence="14 15">
    <name type="scientific">Obba rivulosa</name>
    <dbReference type="NCBI Taxonomy" id="1052685"/>
    <lineage>
        <taxon>Eukaryota</taxon>
        <taxon>Fungi</taxon>
        <taxon>Dikarya</taxon>
        <taxon>Basidiomycota</taxon>
        <taxon>Agaricomycotina</taxon>
        <taxon>Agaricomycetes</taxon>
        <taxon>Polyporales</taxon>
        <taxon>Gelatoporiaceae</taxon>
        <taxon>Obba</taxon>
    </lineage>
</organism>
<keyword evidence="13" id="KW-0732">Signal</keyword>
<dbReference type="Proteomes" id="UP000250043">
    <property type="component" value="Unassembled WGS sequence"/>
</dbReference>
<dbReference type="EMBL" id="KV722462">
    <property type="protein sequence ID" value="OCH88112.1"/>
    <property type="molecule type" value="Genomic_DNA"/>
</dbReference>
<evidence type="ECO:0000256" key="6">
    <source>
        <dbReference type="ARBA" id="ARBA00022692"/>
    </source>
</evidence>
<feature type="signal peptide" evidence="13">
    <location>
        <begin position="1"/>
        <end position="19"/>
    </location>
</feature>
<dbReference type="GO" id="GO:0004497">
    <property type="term" value="F:monooxygenase activity"/>
    <property type="evidence" value="ECO:0007669"/>
    <property type="project" value="UniProtKB-KW"/>
</dbReference>
<keyword evidence="9" id="KW-0560">Oxidoreductase</keyword>
<evidence type="ECO:0000256" key="8">
    <source>
        <dbReference type="ARBA" id="ARBA00022989"/>
    </source>
</evidence>
<dbReference type="GO" id="GO:0020037">
    <property type="term" value="F:heme binding"/>
    <property type="evidence" value="ECO:0007669"/>
    <property type="project" value="InterPro"/>
</dbReference>
<dbReference type="InterPro" id="IPR001128">
    <property type="entry name" value="Cyt_P450"/>
</dbReference>
<evidence type="ECO:0000256" key="11">
    <source>
        <dbReference type="ARBA" id="ARBA00023033"/>
    </source>
</evidence>
<keyword evidence="5" id="KW-0349">Heme</keyword>
<dbReference type="AlphaFoldDB" id="A0A8E2ATZ3"/>
<dbReference type="GO" id="GO:0016705">
    <property type="term" value="F:oxidoreductase activity, acting on paired donors, with incorporation or reduction of molecular oxygen"/>
    <property type="evidence" value="ECO:0007669"/>
    <property type="project" value="InterPro"/>
</dbReference>
<keyword evidence="11" id="KW-0503">Monooxygenase</keyword>
<dbReference type="OrthoDB" id="2789670at2759"/>
<keyword evidence="8" id="KW-1133">Transmembrane helix</keyword>